<dbReference type="GO" id="GO:0000723">
    <property type="term" value="P:telomere maintenance"/>
    <property type="evidence" value="ECO:0007669"/>
    <property type="project" value="InterPro"/>
</dbReference>
<dbReference type="GO" id="GO:0006281">
    <property type="term" value="P:DNA repair"/>
    <property type="evidence" value="ECO:0007669"/>
    <property type="project" value="UniProtKB-KW"/>
</dbReference>
<dbReference type="AlphaFoldDB" id="A0A914YHS1"/>
<feature type="domain" description="DNA helicase Pif1-like DEAD-box helicase" evidence="2">
    <location>
        <begin position="2"/>
        <end position="154"/>
    </location>
</feature>
<keyword evidence="1" id="KW-0547">Nucleotide-binding</keyword>
<comment type="similarity">
    <text evidence="1">Belongs to the helicase family.</text>
</comment>
<dbReference type="Pfam" id="PF05970">
    <property type="entry name" value="PIF1"/>
    <property type="match status" value="1"/>
</dbReference>
<dbReference type="InterPro" id="IPR049163">
    <property type="entry name" value="Pif1-like_2B_dom"/>
</dbReference>
<comment type="catalytic activity">
    <reaction evidence="1">
        <text>ATP + H2O = ADP + phosphate + H(+)</text>
        <dbReference type="Rhea" id="RHEA:13065"/>
        <dbReference type="ChEBI" id="CHEBI:15377"/>
        <dbReference type="ChEBI" id="CHEBI:15378"/>
        <dbReference type="ChEBI" id="CHEBI:30616"/>
        <dbReference type="ChEBI" id="CHEBI:43474"/>
        <dbReference type="ChEBI" id="CHEBI:456216"/>
        <dbReference type="EC" id="5.6.2.3"/>
    </reaction>
</comment>
<feature type="domain" description="DNA helicase Pif1-like 2B" evidence="3">
    <location>
        <begin position="246"/>
        <end position="285"/>
    </location>
</feature>
<reference evidence="5" key="1">
    <citation type="submission" date="2022-11" db="UniProtKB">
        <authorList>
            <consortium name="WormBaseParasite"/>
        </authorList>
    </citation>
    <scope>IDENTIFICATION</scope>
</reference>
<dbReference type="PANTHER" id="PTHR10492:SF57">
    <property type="entry name" value="ATP-DEPENDENT DNA HELICASE"/>
    <property type="match status" value="1"/>
</dbReference>
<dbReference type="PANTHER" id="PTHR10492">
    <property type="match status" value="1"/>
</dbReference>
<keyword evidence="1" id="KW-0378">Hydrolase</keyword>
<keyword evidence="1" id="KW-0234">DNA repair</keyword>
<evidence type="ECO:0000313" key="5">
    <source>
        <dbReference type="WBParaSite" id="PSU_v2.g19876.t1"/>
    </source>
</evidence>
<dbReference type="GO" id="GO:0005524">
    <property type="term" value="F:ATP binding"/>
    <property type="evidence" value="ECO:0007669"/>
    <property type="project" value="UniProtKB-KW"/>
</dbReference>
<dbReference type="InterPro" id="IPR010285">
    <property type="entry name" value="DNA_helicase_pif1-like_DEAD"/>
</dbReference>
<dbReference type="WBParaSite" id="PSU_v2.g19876.t1">
    <property type="protein sequence ID" value="PSU_v2.g19876.t1"/>
    <property type="gene ID" value="PSU_v2.g19876"/>
</dbReference>
<keyword evidence="1" id="KW-0227">DNA damage</keyword>
<dbReference type="CDD" id="cd18809">
    <property type="entry name" value="SF1_C_RecD"/>
    <property type="match status" value="1"/>
</dbReference>
<dbReference type="Pfam" id="PF21530">
    <property type="entry name" value="Pif1_2B_dom"/>
    <property type="match status" value="1"/>
</dbReference>
<dbReference type="Proteomes" id="UP000887577">
    <property type="component" value="Unplaced"/>
</dbReference>
<evidence type="ECO:0000256" key="1">
    <source>
        <dbReference type="RuleBase" id="RU363044"/>
    </source>
</evidence>
<dbReference type="GO" id="GO:0006310">
    <property type="term" value="P:DNA recombination"/>
    <property type="evidence" value="ECO:0007669"/>
    <property type="project" value="UniProtKB-KW"/>
</dbReference>
<keyword evidence="1" id="KW-0233">DNA recombination</keyword>
<comment type="cofactor">
    <cofactor evidence="1">
        <name>Mg(2+)</name>
        <dbReference type="ChEBI" id="CHEBI:18420"/>
    </cofactor>
</comment>
<organism evidence="4 5">
    <name type="scientific">Panagrolaimus superbus</name>
    <dbReference type="NCBI Taxonomy" id="310955"/>
    <lineage>
        <taxon>Eukaryota</taxon>
        <taxon>Metazoa</taxon>
        <taxon>Ecdysozoa</taxon>
        <taxon>Nematoda</taxon>
        <taxon>Chromadorea</taxon>
        <taxon>Rhabditida</taxon>
        <taxon>Tylenchina</taxon>
        <taxon>Panagrolaimomorpha</taxon>
        <taxon>Panagrolaimoidea</taxon>
        <taxon>Panagrolaimidae</taxon>
        <taxon>Panagrolaimus</taxon>
    </lineage>
</organism>
<dbReference type="GO" id="GO:0016787">
    <property type="term" value="F:hydrolase activity"/>
    <property type="evidence" value="ECO:0007669"/>
    <property type="project" value="UniProtKB-KW"/>
</dbReference>
<proteinExistence type="inferred from homology"/>
<dbReference type="EC" id="5.6.2.3" evidence="1"/>
<dbReference type="Gene3D" id="3.40.50.300">
    <property type="entry name" value="P-loop containing nucleotide triphosphate hydrolases"/>
    <property type="match status" value="2"/>
</dbReference>
<accession>A0A914YHS1</accession>
<dbReference type="GO" id="GO:0043139">
    <property type="term" value="F:5'-3' DNA helicase activity"/>
    <property type="evidence" value="ECO:0007669"/>
    <property type="project" value="UniProtKB-EC"/>
</dbReference>
<keyword evidence="1" id="KW-0347">Helicase</keyword>
<keyword evidence="1" id="KW-0067">ATP-binding</keyword>
<evidence type="ECO:0000259" key="3">
    <source>
        <dbReference type="Pfam" id="PF21530"/>
    </source>
</evidence>
<name>A0A914YHS1_9BILA</name>
<evidence type="ECO:0000259" key="2">
    <source>
        <dbReference type="Pfam" id="PF05970"/>
    </source>
</evidence>
<evidence type="ECO:0000313" key="4">
    <source>
        <dbReference type="Proteomes" id="UP000887577"/>
    </source>
</evidence>
<dbReference type="InterPro" id="IPR027417">
    <property type="entry name" value="P-loop_NTPase"/>
</dbReference>
<protein>
    <recommendedName>
        <fullName evidence="1">ATP-dependent DNA helicase</fullName>
        <ecNumber evidence="1">5.6.2.3</ecNumber>
    </recommendedName>
</protein>
<sequence length="400" mass="45071">MAWSGIAASLYPKGRTCHNVFRLEFPFKSDSNSLLNEEIKEAQKIRDAKVIFWDEAPMAPKQALKVIDLKLRDLMGIDSPFGGKIMILSGDFRQIPAIVENGGPMDVVNASICNSPLWPLFKKFELTENMRANKNEKQFTEALLKIGNGETIDEDGCVDIPDHCVVQGNLAEEIFGDLIAEKKFEQLTSRAILAARHDDVRGYNDEVMQMLPSEGEMTFNAQDAVKHGDGELHWHGVPQYFKDNHINGFPSHILTLRINSVIMLLRNLSIEEGLCNGTRLLVTDLRPNVIAARKLLHDGTLSAEKIMLPRITLKHDAGPFELYRHQFPVIPAHAITVNKSQGQSFDMVGVYLEKEVWSHGMLYVALSRTKSWDCLKIQLKKDRVNKTKNVVYPELIAQAI</sequence>
<dbReference type="SUPFAM" id="SSF52540">
    <property type="entry name" value="P-loop containing nucleoside triphosphate hydrolases"/>
    <property type="match status" value="1"/>
</dbReference>
<keyword evidence="4" id="KW-1185">Reference proteome</keyword>